<reference evidence="1 2" key="1">
    <citation type="submission" date="2017-08" db="EMBL/GenBank/DDBJ databases">
        <title>Infants hospitalized years apart are colonized by the same room-sourced microbial strains.</title>
        <authorList>
            <person name="Brooks B."/>
            <person name="Olm M.R."/>
            <person name="Firek B.A."/>
            <person name="Baker R."/>
            <person name="Thomas B.C."/>
            <person name="Morowitz M.J."/>
            <person name="Banfield J.F."/>
        </authorList>
    </citation>
    <scope>NUCLEOTIDE SEQUENCE [LARGE SCALE GENOMIC DNA]</scope>
    <source>
        <strain evidence="1">S2_003_000_R2_14</strain>
    </source>
</reference>
<organism evidence="1 2">
    <name type="scientific">Archangium gephyra</name>
    <dbReference type="NCBI Taxonomy" id="48"/>
    <lineage>
        <taxon>Bacteria</taxon>
        <taxon>Pseudomonadati</taxon>
        <taxon>Myxococcota</taxon>
        <taxon>Myxococcia</taxon>
        <taxon>Myxococcales</taxon>
        <taxon>Cystobacterineae</taxon>
        <taxon>Archangiaceae</taxon>
        <taxon>Archangium</taxon>
    </lineage>
</organism>
<name>A0A2W5TSX0_9BACT</name>
<dbReference type="EMBL" id="QFQP01000007">
    <property type="protein sequence ID" value="PZR14425.1"/>
    <property type="molecule type" value="Genomic_DNA"/>
</dbReference>
<evidence type="ECO:0000313" key="2">
    <source>
        <dbReference type="Proteomes" id="UP000249061"/>
    </source>
</evidence>
<accession>A0A2W5TSX0</accession>
<gene>
    <name evidence="1" type="ORF">DI536_10215</name>
</gene>
<protein>
    <submittedName>
        <fullName evidence="1">Uncharacterized protein</fullName>
    </submittedName>
</protein>
<dbReference type="AlphaFoldDB" id="A0A2W5TSX0"/>
<sequence length="90" mass="9719">MTANELLVDEVAARIYRAAPLVGDEALRELLKNAAVKLLSADSPTRLRNTLQLVDGLLVLAALRGVLEPEVAGALRAHDLDFAFEELALQ</sequence>
<dbReference type="Proteomes" id="UP000249061">
    <property type="component" value="Unassembled WGS sequence"/>
</dbReference>
<evidence type="ECO:0000313" key="1">
    <source>
        <dbReference type="EMBL" id="PZR14425.1"/>
    </source>
</evidence>
<comment type="caution">
    <text evidence="1">The sequence shown here is derived from an EMBL/GenBank/DDBJ whole genome shotgun (WGS) entry which is preliminary data.</text>
</comment>
<proteinExistence type="predicted"/>